<feature type="region of interest" description="Disordered" evidence="1">
    <location>
        <begin position="672"/>
        <end position="691"/>
    </location>
</feature>
<feature type="region of interest" description="Disordered" evidence="1">
    <location>
        <begin position="1"/>
        <end position="29"/>
    </location>
</feature>
<feature type="compositionally biased region" description="Low complexity" evidence="1">
    <location>
        <begin position="255"/>
        <end position="264"/>
    </location>
</feature>
<dbReference type="GO" id="GO:0006270">
    <property type="term" value="P:DNA replication initiation"/>
    <property type="evidence" value="ECO:0007669"/>
    <property type="project" value="InterPro"/>
</dbReference>
<evidence type="ECO:0000256" key="1">
    <source>
        <dbReference type="SAM" id="MobiDB-lite"/>
    </source>
</evidence>
<feature type="compositionally biased region" description="Polar residues" evidence="1">
    <location>
        <begin position="764"/>
        <end position="775"/>
    </location>
</feature>
<feature type="region of interest" description="Disordered" evidence="1">
    <location>
        <begin position="239"/>
        <end position="264"/>
    </location>
</feature>
<dbReference type="InterPro" id="IPR013948">
    <property type="entry name" value="DNA_replication_reg_Sld3_C"/>
</dbReference>
<feature type="compositionally biased region" description="Basic residues" evidence="1">
    <location>
        <begin position="407"/>
        <end position="416"/>
    </location>
</feature>
<dbReference type="EMBL" id="MAVT02000293">
    <property type="protein sequence ID" value="POS77176.1"/>
    <property type="molecule type" value="Genomic_DNA"/>
</dbReference>
<dbReference type="AlphaFoldDB" id="A0A2P5I3U1"/>
<accession>A0A2P5I3U1</accession>
<dbReference type="PANTHER" id="PTHR28067:SF1">
    <property type="entry name" value="DNA REPLICATION REGULATOR SLD3"/>
    <property type="match status" value="1"/>
</dbReference>
<feature type="region of interest" description="Disordered" evidence="1">
    <location>
        <begin position="281"/>
        <end position="308"/>
    </location>
</feature>
<feature type="region of interest" description="Disordered" evidence="1">
    <location>
        <begin position="746"/>
        <end position="775"/>
    </location>
</feature>
<proteinExistence type="predicted"/>
<dbReference type="InParanoid" id="A0A2P5I3U1"/>
<evidence type="ECO:0000259" key="2">
    <source>
        <dbReference type="Pfam" id="PF08639"/>
    </source>
</evidence>
<dbReference type="PANTHER" id="PTHR28067">
    <property type="entry name" value="DNA REPLICATION REGULATOR SLD3"/>
    <property type="match status" value="1"/>
</dbReference>
<feature type="region of interest" description="Disordered" evidence="1">
    <location>
        <begin position="600"/>
        <end position="634"/>
    </location>
</feature>
<sequence>MSTRGSGASRAPSRSKSAAVSSSVGGSRINSQDDALILSSQKRKRASPVFALEELLKPSFTIKVSTLALSLSKRKQPSPMLTGHQPQFCLGSDSIKPPILTPLMLLSREHLSLSALDLSAPNGEFPSGPGRFFESHIRVLDLEGRLRQAPSVLIARSDVTRNAYAIERNQAGLYVVCKLGSWVAIDKLSHQAEACYEQRCHPTQAAHSNVSEVPSTTPHLHHESKKKRLAIEQIQSMVRKRPRALSTTPCESQRDQTQTQSQTQVRAVTTVVTLPLEDPFQAPCPGGDVSEPPPSRKSSQAAVADSNADMQTSAEDIFQNIRSQYLEALYHSKGSLAYFAKGSLSRARAAFHLDCDANLEMNDLVEFLKSLTMSTIQIDKKFRETLPELVKDTKLLAESCAEDESRKKRRKPKKMKTGKDGLYPGEVAHVKRWWRTHQFLVHDGDEAALNPQEVKYYITCLRTRETQLQMILILEILALEALHPVQDSRDSQLPGLPVGDTPKKTAEPTPKKRHKHNFSTLIDIHADRLCIWQSTTLDEMQMIAAESQVKDGSDTQKSARANSDPLKDFCVDILLPFFAGRLPELCESLNHKLGGPVVVSPPRPKKRPLATATKAPAVPGSVAKRPVPTSAPKSLDKVFSHDQLRRKAYRRPTDVLARMRSATPATIPGLKREASEPAQLSAIPSGDKPLKERCRNTLSRSVSNFTADESKAQKKAKMEADLKDAILALKRPNRQLAGKAIVEEAEKRIGSSSSPRPRKLKNPTRFSAGNRPQTQVQVKATPANYRFKDAVSTSGQRIYGSFNIPPPRNQLEVVPSSSVVPSTATRNGLRDGLKAFHIASTPIASKMQTNALPESAATLGPNMNDLSAQPSSPLMSRRAAPDTKTYLEVQSLDAAPSSPILPRLFATPVKQRPLSNTADINDIVTSTPPALRHTATLFATPAQKAPTSAPPLAAEPNEPSKATGLSVYQQLGWDDYDVDDLA</sequence>
<dbReference type="Proteomes" id="UP000094444">
    <property type="component" value="Unassembled WGS sequence"/>
</dbReference>
<feature type="region of interest" description="Disordered" evidence="1">
    <location>
        <begin position="207"/>
        <end position="226"/>
    </location>
</feature>
<feature type="compositionally biased region" description="Basic and acidic residues" evidence="1">
    <location>
        <begin position="501"/>
        <end position="510"/>
    </location>
</feature>
<feature type="compositionally biased region" description="Low complexity" evidence="1">
    <location>
        <begin position="1"/>
        <end position="28"/>
    </location>
</feature>
<protein>
    <recommendedName>
        <fullName evidence="2">DNA replication regulator Sld3 C-terminal domain-containing protein</fullName>
    </recommendedName>
</protein>
<dbReference type="OrthoDB" id="5395343at2759"/>
<feature type="region of interest" description="Disordered" evidence="1">
    <location>
        <begin position="940"/>
        <end position="966"/>
    </location>
</feature>
<gene>
    <name evidence="3" type="ORF">DHEL01_v204420</name>
</gene>
<feature type="compositionally biased region" description="Polar residues" evidence="1">
    <location>
        <begin position="207"/>
        <end position="218"/>
    </location>
</feature>
<organism evidence="3 4">
    <name type="scientific">Diaporthe helianthi</name>
    <dbReference type="NCBI Taxonomy" id="158607"/>
    <lineage>
        <taxon>Eukaryota</taxon>
        <taxon>Fungi</taxon>
        <taxon>Dikarya</taxon>
        <taxon>Ascomycota</taxon>
        <taxon>Pezizomycotina</taxon>
        <taxon>Sordariomycetes</taxon>
        <taxon>Sordariomycetidae</taxon>
        <taxon>Diaporthales</taxon>
        <taxon>Diaporthaceae</taxon>
        <taxon>Diaporthe</taxon>
    </lineage>
</organism>
<dbReference type="InterPro" id="IPR042511">
    <property type="entry name" value="Sld3"/>
</dbReference>
<dbReference type="STRING" id="158607.A0A2P5I3U1"/>
<evidence type="ECO:0000313" key="3">
    <source>
        <dbReference type="EMBL" id="POS77176.1"/>
    </source>
</evidence>
<name>A0A2P5I3U1_DIAHE</name>
<dbReference type="GO" id="GO:0031261">
    <property type="term" value="C:DNA replication preinitiation complex"/>
    <property type="evidence" value="ECO:0007669"/>
    <property type="project" value="TreeGrafter"/>
</dbReference>
<feature type="region of interest" description="Disordered" evidence="1">
    <location>
        <begin position="488"/>
        <end position="514"/>
    </location>
</feature>
<dbReference type="Gene3D" id="1.20.58.2130">
    <property type="match status" value="1"/>
</dbReference>
<comment type="caution">
    <text evidence="3">The sequence shown here is derived from an EMBL/GenBank/DDBJ whole genome shotgun (WGS) entry which is preliminary data.</text>
</comment>
<evidence type="ECO:0000313" key="4">
    <source>
        <dbReference type="Proteomes" id="UP000094444"/>
    </source>
</evidence>
<feature type="region of interest" description="Disordered" evidence="1">
    <location>
        <begin position="401"/>
        <end position="421"/>
    </location>
</feature>
<dbReference type="Pfam" id="PF08639">
    <property type="entry name" value="Sld3_STD"/>
    <property type="match status" value="1"/>
</dbReference>
<keyword evidence="4" id="KW-1185">Reference proteome</keyword>
<reference evidence="3" key="1">
    <citation type="submission" date="2017-09" db="EMBL/GenBank/DDBJ databases">
        <title>Polyketide synthases of a Diaporthe helianthi virulent isolate.</title>
        <authorList>
            <person name="Baroncelli R."/>
        </authorList>
    </citation>
    <scope>NUCLEOTIDE SEQUENCE [LARGE SCALE GENOMIC DNA]</scope>
    <source>
        <strain evidence="3">7/96</strain>
    </source>
</reference>
<feature type="domain" description="DNA replication regulator Sld3 C-terminal" evidence="2">
    <location>
        <begin position="316"/>
        <end position="842"/>
    </location>
</feature>